<dbReference type="NCBIfam" id="NF045841">
    <property type="entry name" value="Ig_SerProt_MIP"/>
    <property type="match status" value="1"/>
</dbReference>
<proteinExistence type="predicted"/>
<gene>
    <name evidence="2" type="ORF">MHSWG343_10200</name>
</gene>
<name>A0A478FRF9_9MOLU</name>
<dbReference type="AlphaFoldDB" id="A0A478FRF9"/>
<accession>A0A478FRF9</accession>
<reference evidence="2 3" key="1">
    <citation type="submission" date="2019-01" db="EMBL/GenBank/DDBJ databases">
        <title>Draft genome sequences of Candidatus Mycoplasma haemohominis SWG34-3 identified from a patient with pyrexia, anemia and liver dysfunction.</title>
        <authorList>
            <person name="Sekizuka T."/>
            <person name="Hattori N."/>
            <person name="Katano H."/>
            <person name="Takuma T."/>
            <person name="Ito T."/>
            <person name="Arai N."/>
            <person name="Yanai R."/>
            <person name="Ishii S."/>
            <person name="Miura Y."/>
            <person name="Tokunaga T."/>
            <person name="Watanabe H."/>
            <person name="Nomura N."/>
            <person name="Eguchi J."/>
            <person name="Arai T."/>
            <person name="Hasegawa H."/>
            <person name="Nakamaki T."/>
            <person name="Wakita T."/>
            <person name="Niki Y."/>
            <person name="Kuroda M."/>
        </authorList>
    </citation>
    <scope>NUCLEOTIDE SEQUENCE [LARGE SCALE GENOMIC DNA]</scope>
    <source>
        <strain evidence="2">SWG34-3</strain>
    </source>
</reference>
<dbReference type="InterPro" id="IPR022381">
    <property type="entry name" value="Uncharacterised_MG067"/>
</dbReference>
<evidence type="ECO:0000259" key="1">
    <source>
        <dbReference type="Pfam" id="PF01732"/>
    </source>
</evidence>
<dbReference type="EMBL" id="BIMN01000007">
    <property type="protein sequence ID" value="GCE64012.1"/>
    <property type="molecule type" value="Genomic_DNA"/>
</dbReference>
<protein>
    <recommendedName>
        <fullName evidence="1">DUF31 domain-containing protein</fullName>
    </recommendedName>
</protein>
<organism evidence="2 3">
    <name type="scientific">Candidatus Mycoplasma haematohominis</name>
    <dbReference type="NCBI Taxonomy" id="1494318"/>
    <lineage>
        <taxon>Bacteria</taxon>
        <taxon>Bacillati</taxon>
        <taxon>Mycoplasmatota</taxon>
        <taxon>Mollicutes</taxon>
        <taxon>Mycoplasmataceae</taxon>
        <taxon>Mycoplasma</taxon>
    </lineage>
</organism>
<evidence type="ECO:0000313" key="3">
    <source>
        <dbReference type="Proteomes" id="UP000324831"/>
    </source>
</evidence>
<feature type="domain" description="DUF31" evidence="1">
    <location>
        <begin position="78"/>
        <end position="408"/>
    </location>
</feature>
<dbReference type="Proteomes" id="UP000324831">
    <property type="component" value="Unassembled WGS sequence"/>
</dbReference>
<evidence type="ECO:0000313" key="2">
    <source>
        <dbReference type="EMBL" id="GCE64012.1"/>
    </source>
</evidence>
<dbReference type="InterPro" id="IPR022382">
    <property type="entry name" value="Mycoplasma_peptidase_DUF31"/>
</dbReference>
<dbReference type="PRINTS" id="PR00840">
    <property type="entry name" value="Y06768FAMILY"/>
</dbReference>
<sequence>MFLYPFLISSFVSVIIFVSPLIQKVSEQYQASDFENVFVTPAEYLPPERKLEEIEEEEAYRMEKIIKDYEVIMFLNGGRGTGWILDFELKDDIWKYPTKWFFATNYHVVSRFNFPDGNSKNSRKSKGISVKNDNTINSVGKFLIAKDHSPEYDKMPLWEIPSKWNKVDPSYVAKDKWEIVDASRPYKKPKPGIINVYAAEIEKPKLFYSSIDFLNTRPSYLTEKLFPNNTSYYKDFAIVEVNFDSPSIAKLVTKNFYRKYYLNHKFEDHLKKKTSLTTKESDALNYFRQINKRYKKLDFFNNVQDRISKEDKKWTEIPYENYFSAGYSANAYMTYQAFGNYSPISKHSLAPNYERRCKNVNGLGDQPFKDKKVKLIGCNWSMVNSWLGKGSSGSLVTDKNGNVVGLFRAVKNLAIDGTKNYENSIASIEPIRAHKLVNDKNEEYSPEYDLIEGVSGQRDSYRSKLLSEYPNINTFMKELRKWKKNSDQP</sequence>
<dbReference type="Pfam" id="PF01732">
    <property type="entry name" value="Mycop_pep_DUF31"/>
    <property type="match status" value="1"/>
</dbReference>
<comment type="caution">
    <text evidence="2">The sequence shown here is derived from an EMBL/GenBank/DDBJ whole genome shotgun (WGS) entry which is preliminary data.</text>
</comment>